<reference evidence="1" key="1">
    <citation type="submission" date="2013-07" db="EMBL/GenBank/DDBJ databases">
        <title>The genome of an arbuscular mycorrhizal fungus provides insights into the evolution of the oldest plant symbiosis.</title>
        <authorList>
            <consortium name="DOE Joint Genome Institute"/>
            <person name="Tisserant E."/>
            <person name="Malbreil M."/>
            <person name="Kuo A."/>
            <person name="Kohler A."/>
            <person name="Symeonidi A."/>
            <person name="Balestrini R."/>
            <person name="Charron P."/>
            <person name="Duensing N."/>
            <person name="Frei-dit-Frey N."/>
            <person name="Gianinazzi-Pearson V."/>
            <person name="Gilbert B."/>
            <person name="Handa Y."/>
            <person name="Hijri M."/>
            <person name="Kaul R."/>
            <person name="Kawaguchi M."/>
            <person name="Krajinski F."/>
            <person name="Lammers P."/>
            <person name="Lapierre D."/>
            <person name="Masclaux F.G."/>
            <person name="Murat C."/>
            <person name="Morin E."/>
            <person name="Ndikumana S."/>
            <person name="Pagni M."/>
            <person name="Petitpierre D."/>
            <person name="Requena N."/>
            <person name="Rosikiewicz P."/>
            <person name="Riley R."/>
            <person name="Saito K."/>
            <person name="San Clemente H."/>
            <person name="Shapiro H."/>
            <person name="van Tuinen D."/>
            <person name="Becard G."/>
            <person name="Bonfante P."/>
            <person name="Paszkowski U."/>
            <person name="Shachar-Hill Y."/>
            <person name="Young J.P."/>
            <person name="Sanders I.R."/>
            <person name="Henrissat B."/>
            <person name="Rensing S.A."/>
            <person name="Grigoriev I.V."/>
            <person name="Corradi N."/>
            <person name="Roux C."/>
            <person name="Martin F."/>
        </authorList>
    </citation>
    <scope>NUCLEOTIDE SEQUENCE</scope>
    <source>
        <strain evidence="1">DAOM 197198</strain>
    </source>
</reference>
<name>U9TET6_RHIID</name>
<gene>
    <name evidence="1" type="ORF">GLOINDRAFT_33888</name>
</gene>
<dbReference type="EMBL" id="KI291326">
    <property type="protein sequence ID" value="ESA06659.1"/>
    <property type="molecule type" value="Genomic_DNA"/>
</dbReference>
<evidence type="ECO:0000313" key="1">
    <source>
        <dbReference type="EMBL" id="ESA06659.1"/>
    </source>
</evidence>
<protein>
    <submittedName>
        <fullName evidence="1">Uncharacterized protein</fullName>
    </submittedName>
</protein>
<proteinExistence type="predicted"/>
<dbReference type="HOGENOM" id="CLU_3143755_0_0_1"/>
<dbReference type="AlphaFoldDB" id="U9TET6"/>
<organism evidence="1">
    <name type="scientific">Rhizophagus irregularis (strain DAOM 181602 / DAOM 197198 / MUCL 43194)</name>
    <name type="common">Arbuscular mycorrhizal fungus</name>
    <name type="synonym">Glomus intraradices</name>
    <dbReference type="NCBI Taxonomy" id="747089"/>
    <lineage>
        <taxon>Eukaryota</taxon>
        <taxon>Fungi</taxon>
        <taxon>Fungi incertae sedis</taxon>
        <taxon>Mucoromycota</taxon>
        <taxon>Glomeromycotina</taxon>
        <taxon>Glomeromycetes</taxon>
        <taxon>Glomerales</taxon>
        <taxon>Glomeraceae</taxon>
        <taxon>Rhizophagus</taxon>
    </lineage>
</organism>
<sequence>MNLPKYLVKLNCGIEGLIDGESDIKARSYLSNCITEDWDIWIKFGIMFL</sequence>
<accession>U9TET6</accession>